<feature type="transmembrane region" description="Helical" evidence="2">
    <location>
        <begin position="83"/>
        <end position="104"/>
    </location>
</feature>
<accession>A0A2T3AI12</accession>
<dbReference type="InterPro" id="IPR021514">
    <property type="entry name" value="DUF3176"/>
</dbReference>
<feature type="transmembrane region" description="Helical" evidence="2">
    <location>
        <begin position="528"/>
        <end position="549"/>
    </location>
</feature>
<keyword evidence="4" id="KW-1185">Reference proteome</keyword>
<evidence type="ECO:0000313" key="3">
    <source>
        <dbReference type="EMBL" id="PSR99076.1"/>
    </source>
</evidence>
<dbReference type="AlphaFoldDB" id="A0A2T3AI12"/>
<evidence type="ECO:0000256" key="2">
    <source>
        <dbReference type="SAM" id="Phobius"/>
    </source>
</evidence>
<keyword evidence="2" id="KW-0812">Transmembrane</keyword>
<dbReference type="EMBL" id="KZ678386">
    <property type="protein sequence ID" value="PSR99076.1"/>
    <property type="molecule type" value="Genomic_DNA"/>
</dbReference>
<protein>
    <submittedName>
        <fullName evidence="3">Uncharacterized protein</fullName>
    </submittedName>
</protein>
<organism evidence="3 4">
    <name type="scientific">Coniella lustricola</name>
    <dbReference type="NCBI Taxonomy" id="2025994"/>
    <lineage>
        <taxon>Eukaryota</taxon>
        <taxon>Fungi</taxon>
        <taxon>Dikarya</taxon>
        <taxon>Ascomycota</taxon>
        <taxon>Pezizomycotina</taxon>
        <taxon>Sordariomycetes</taxon>
        <taxon>Sordariomycetidae</taxon>
        <taxon>Diaporthales</taxon>
        <taxon>Schizoparmaceae</taxon>
        <taxon>Coniella</taxon>
    </lineage>
</organism>
<dbReference type="PANTHER" id="PTHR35394:SF5">
    <property type="entry name" value="DUF3176 DOMAIN-CONTAINING PROTEIN"/>
    <property type="match status" value="1"/>
</dbReference>
<evidence type="ECO:0000256" key="1">
    <source>
        <dbReference type="SAM" id="MobiDB-lite"/>
    </source>
</evidence>
<dbReference type="Proteomes" id="UP000241462">
    <property type="component" value="Unassembled WGS sequence"/>
</dbReference>
<feature type="region of interest" description="Disordered" evidence="1">
    <location>
        <begin position="1"/>
        <end position="25"/>
    </location>
</feature>
<sequence>MTDRGQYAELNTARGTNATPVLPGDSLPGSHADRMIFTEASVPTEEHVANKGNVNALPNAKIQSGESPLTSRPDHRHRFFQGWALQLASALVGILCFVALLVIATNIHGKRLSSWTLPITPNAVVSILSTVSQATIVYAASEAISQLKWIDLAKRSSKLRHLQIFDDASRGAWGSLKFFWLGRQSSVLAYVSSLIIICSLAVSPLSQQILSYPQRSTLVTGIYSSVPRSQAYDYQDKGVSGVSGVISSLRDGALEAAAISGLYDLVRSPPFACPGSNCTYPAFTTLGIASSCTDVTTTTEQFCNNNATYPELQCNYTLPGGIDGYGLNLSSYGLTSAHSGWSHTIINTTTIIPMDYDTSFNTSSPLVQIGIIMFNDSDISAANFEVSTEWESTLQATVCEFSLVAQSYSNSTSINGTIQPGSIKSWPLTSDMGGALWNMTVQDEDFPGNRIFTINYFDFEYIIQVLELFDTTTSSMSYADALYYSGDVPATMQNIATGMSYHMLSGPNATTVTGDVFAIEAYIQVNRAWIILTIILSCSSALVLIAVIVQTHKAKVRPWKSKLDPLLYGFVLPSKGEESPHTWSESHVEFLPRRQTIVEQLKR</sequence>
<keyword evidence="2" id="KW-0472">Membrane</keyword>
<dbReference type="InParanoid" id="A0A2T3AI12"/>
<evidence type="ECO:0000313" key="4">
    <source>
        <dbReference type="Proteomes" id="UP000241462"/>
    </source>
</evidence>
<name>A0A2T3AI12_9PEZI</name>
<reference evidence="3 4" key="1">
    <citation type="journal article" date="2018" name="Mycol. Prog.">
        <title>Coniella lustricola, a new species from submerged detritus.</title>
        <authorList>
            <person name="Raudabaugh D.B."/>
            <person name="Iturriaga T."/>
            <person name="Carver A."/>
            <person name="Mondo S."/>
            <person name="Pangilinan J."/>
            <person name="Lipzen A."/>
            <person name="He G."/>
            <person name="Amirebrahimi M."/>
            <person name="Grigoriev I.V."/>
            <person name="Miller A.N."/>
        </authorList>
    </citation>
    <scope>NUCLEOTIDE SEQUENCE [LARGE SCALE GENOMIC DNA]</scope>
    <source>
        <strain evidence="3 4">B22-T-1</strain>
    </source>
</reference>
<dbReference type="Pfam" id="PF11374">
    <property type="entry name" value="DUF3176"/>
    <property type="match status" value="1"/>
</dbReference>
<feature type="transmembrane region" description="Helical" evidence="2">
    <location>
        <begin position="187"/>
        <end position="206"/>
    </location>
</feature>
<dbReference type="OrthoDB" id="5231110at2759"/>
<dbReference type="PANTHER" id="PTHR35394">
    <property type="entry name" value="DUF3176 DOMAIN-CONTAINING PROTEIN"/>
    <property type="match status" value="1"/>
</dbReference>
<gene>
    <name evidence="3" type="ORF">BD289DRAFT_479663</name>
</gene>
<proteinExistence type="predicted"/>
<keyword evidence="2" id="KW-1133">Transmembrane helix</keyword>